<feature type="compositionally biased region" description="Acidic residues" evidence="1">
    <location>
        <begin position="444"/>
        <end position="453"/>
    </location>
</feature>
<proteinExistence type="predicted"/>
<organism evidence="2 3">
    <name type="scientific">Thraustotheca clavata</name>
    <dbReference type="NCBI Taxonomy" id="74557"/>
    <lineage>
        <taxon>Eukaryota</taxon>
        <taxon>Sar</taxon>
        <taxon>Stramenopiles</taxon>
        <taxon>Oomycota</taxon>
        <taxon>Saprolegniomycetes</taxon>
        <taxon>Saprolegniales</taxon>
        <taxon>Achlyaceae</taxon>
        <taxon>Thraustotheca</taxon>
    </lineage>
</organism>
<dbReference type="GO" id="GO:0005643">
    <property type="term" value="C:nuclear pore"/>
    <property type="evidence" value="ECO:0007669"/>
    <property type="project" value="UniProtKB-ARBA"/>
</dbReference>
<dbReference type="Proteomes" id="UP000243217">
    <property type="component" value="Unassembled WGS sequence"/>
</dbReference>
<dbReference type="Pfam" id="PF13634">
    <property type="entry name" value="Nucleoporin_FG"/>
    <property type="match status" value="2"/>
</dbReference>
<reference evidence="2 3" key="1">
    <citation type="journal article" date="2014" name="Genome Biol. Evol.">
        <title>The secreted proteins of Achlya hypogyna and Thraustotheca clavata identify the ancestral oomycete secretome and reveal gene acquisitions by horizontal gene transfer.</title>
        <authorList>
            <person name="Misner I."/>
            <person name="Blouin N."/>
            <person name="Leonard G."/>
            <person name="Richards T.A."/>
            <person name="Lane C.E."/>
        </authorList>
    </citation>
    <scope>NUCLEOTIDE SEQUENCE [LARGE SCALE GENOMIC DNA]</scope>
    <source>
        <strain evidence="2 3">ATCC 34112</strain>
    </source>
</reference>
<feature type="compositionally biased region" description="Basic and acidic residues" evidence="1">
    <location>
        <begin position="44"/>
        <end position="53"/>
    </location>
</feature>
<feature type="compositionally biased region" description="Acidic residues" evidence="1">
    <location>
        <begin position="268"/>
        <end position="279"/>
    </location>
</feature>
<evidence type="ECO:0000313" key="2">
    <source>
        <dbReference type="EMBL" id="OQS05285.1"/>
    </source>
</evidence>
<comment type="caution">
    <text evidence="2">The sequence shown here is derived from an EMBL/GenBank/DDBJ whole genome shotgun (WGS) entry which is preliminary data.</text>
</comment>
<feature type="region of interest" description="Disordered" evidence="1">
    <location>
        <begin position="1"/>
        <end position="59"/>
    </location>
</feature>
<feature type="region of interest" description="Disordered" evidence="1">
    <location>
        <begin position="242"/>
        <end position="303"/>
    </location>
</feature>
<feature type="region of interest" description="Disordered" evidence="1">
    <location>
        <begin position="389"/>
        <end position="464"/>
    </location>
</feature>
<dbReference type="InterPro" id="IPR025574">
    <property type="entry name" value="Nucleoporin_FG_rpt"/>
</dbReference>
<feature type="compositionally biased region" description="Low complexity" evidence="1">
    <location>
        <begin position="17"/>
        <end position="30"/>
    </location>
</feature>
<dbReference type="EMBL" id="JNBS01000476">
    <property type="protein sequence ID" value="OQS05285.1"/>
    <property type="molecule type" value="Genomic_DNA"/>
</dbReference>
<dbReference type="OrthoDB" id="167738at2759"/>
<dbReference type="STRING" id="74557.A0A1W0A4W1"/>
<feature type="compositionally biased region" description="Polar residues" evidence="1">
    <location>
        <begin position="202"/>
        <end position="216"/>
    </location>
</feature>
<accession>A0A1W0A4W1</accession>
<evidence type="ECO:0000313" key="3">
    <source>
        <dbReference type="Proteomes" id="UP000243217"/>
    </source>
</evidence>
<feature type="compositionally biased region" description="Low complexity" evidence="1">
    <location>
        <begin position="176"/>
        <end position="191"/>
    </location>
</feature>
<sequence>MSELAAILARRRAKNGEAAAEVEAPAIEQASPPKPVRAPTEEPAAEHSEEPNARRTSSRIAQLQGNLASLNMNAFRPMPMPRKSTASSIVSTGEDYDYERTMKVGMAMPGMAGVPMIGLTKPGIGLPGMMKQPSNEDSSPAPEEPTPAPVLHTTMTRATGPKRRAPTKPRAEVSATGTSTSEAVVETSSTTPLITPEPQGSLFGQSTSETPSSTNLFGHEAVPSPVVPAPVPLPQAPAPVPLPQSAVALPQPPRTNKYLFGPGKVDDNMSDSDWSDDDDLKGGLFGTSKPAPAPTQPRQAPLFGQPIQPAAATLHSTPQASLFGQPAPAANLHSAPEPSLFGNASSATLHSAPQASLFGNASTATLHSAPQASLFGNASSATLYSAPKPSLFGKAPAVREDSHESLFGNTSHSSSSLFGAPKPSSVPTSNPKPYQPRPNLFEVEGSDEEDDDGGGLFGTGLPRK</sequence>
<keyword evidence="3" id="KW-1185">Reference proteome</keyword>
<feature type="region of interest" description="Disordered" evidence="1">
    <location>
        <begin position="320"/>
        <end position="347"/>
    </location>
</feature>
<name>A0A1W0A4W1_9STRA</name>
<gene>
    <name evidence="2" type="ORF">THRCLA_02564</name>
</gene>
<protein>
    <submittedName>
        <fullName evidence="2">Uncharacterized protein</fullName>
    </submittedName>
</protein>
<feature type="region of interest" description="Disordered" evidence="1">
    <location>
        <begin position="127"/>
        <end position="221"/>
    </location>
</feature>
<dbReference type="AlphaFoldDB" id="A0A1W0A4W1"/>
<evidence type="ECO:0000256" key="1">
    <source>
        <dbReference type="SAM" id="MobiDB-lite"/>
    </source>
</evidence>
<feature type="compositionally biased region" description="Polar residues" evidence="1">
    <location>
        <begin position="407"/>
        <end position="417"/>
    </location>
</feature>